<proteinExistence type="predicted"/>
<evidence type="ECO:0000256" key="5">
    <source>
        <dbReference type="ARBA" id="ARBA00022612"/>
    </source>
</evidence>
<dbReference type="Pfam" id="PF12236">
    <property type="entry name" value="Head-tail_con"/>
    <property type="match status" value="1"/>
</dbReference>
<protein>
    <submittedName>
        <fullName evidence="11">Portal protein</fullName>
    </submittedName>
</protein>
<evidence type="ECO:0000313" key="12">
    <source>
        <dbReference type="Proteomes" id="UP000827424"/>
    </source>
</evidence>
<keyword evidence="3" id="KW-1244">Viral short tail ejection system</keyword>
<accession>A0AAE9BM73</accession>
<evidence type="ECO:0000313" key="11">
    <source>
        <dbReference type="EMBL" id="UAJ16903.1"/>
    </source>
</evidence>
<keyword evidence="10" id="KW-1160">Virus entry into host cell</keyword>
<keyword evidence="5" id="KW-1188">Viral release from host cell</keyword>
<evidence type="ECO:0000256" key="7">
    <source>
        <dbReference type="ARBA" id="ARBA00022950"/>
    </source>
</evidence>
<keyword evidence="9" id="KW-0231">Viral genome packaging</keyword>
<evidence type="ECO:0000256" key="6">
    <source>
        <dbReference type="ARBA" id="ARBA00022844"/>
    </source>
</evidence>
<keyword evidence="8" id="KW-1171">Viral genome ejection through host cell envelope</keyword>
<evidence type="ECO:0000256" key="9">
    <source>
        <dbReference type="ARBA" id="ARBA00023219"/>
    </source>
</evidence>
<dbReference type="GO" id="GO:0099002">
    <property type="term" value="P:symbiont genome ejection through host cell envelope, short tail mechanism"/>
    <property type="evidence" value="ECO:0007669"/>
    <property type="project" value="UniProtKB-KW"/>
</dbReference>
<evidence type="ECO:0000256" key="3">
    <source>
        <dbReference type="ARBA" id="ARBA00022470"/>
    </source>
</evidence>
<evidence type="ECO:0000256" key="8">
    <source>
        <dbReference type="ARBA" id="ARBA00023009"/>
    </source>
</evidence>
<evidence type="ECO:0000256" key="1">
    <source>
        <dbReference type="ARBA" id="ARBA00003421"/>
    </source>
</evidence>
<evidence type="ECO:0000256" key="10">
    <source>
        <dbReference type="ARBA" id="ARBA00023296"/>
    </source>
</evidence>
<dbReference type="EMBL" id="MZ666938">
    <property type="protein sequence ID" value="UAJ16903.1"/>
    <property type="molecule type" value="Genomic_DNA"/>
</dbReference>
<evidence type="ECO:0000256" key="2">
    <source>
        <dbReference type="ARBA" id="ARBA00004328"/>
    </source>
</evidence>
<keyword evidence="12" id="KW-1185">Reference proteome</keyword>
<comment type="subcellular location">
    <subcellularLocation>
        <location evidence="2">Virion</location>
    </subcellularLocation>
</comment>
<dbReference type="Proteomes" id="UP000827424">
    <property type="component" value="Segment"/>
</dbReference>
<name>A0AAE9BM73_9CAUD</name>
<sequence length="552" mass="60554">MASQSPNSSAAAEDAVKGTTAARYAELEVIRQPYLDRARDCSALTLPYLIPPQDMPNGQKLPSLYQSVGANGVTNLAAKLLLTMLPPNEPCFRLRVNNMVLEEKQEQEDKEFRTKIDKALSRVEQAILADIESTSDRPVVNEGNMHLIVGGNVLYHNDKEEGLRMFPLSRFVVDRDSMGKAVEMIVREDVSINTLPEAFLKSLKELSGPVAEAAKKKLAAVDGGSGGKECEVELYTHLKLTGKKWKIHQECMGQKIPGTSGSYKVDECPWFPVRMYSVAGEPYGRSFVEQQIGDLNSLESLNQALVEGSVVSARLLFFANPNGFTSAKAVAEAENGAVLEGNAQDITTLQVQKGADLQVTATKIQALEQSIKTAFLMMDGIRRDAERVTAEEIRIIAQELESGLGGVYTVISQEFQLPYIRSRMAAMIKQRRIPELPKDIVAPSIVTGFEAIGRGNDKTKLVEFLQFGMSTFGQPFLNYVNPNNAIMRLAASMGIATEGLIKTEDEMMQEQQQQTQAAQQQGLMEKLGPEVIRQGGALLQNQQNQQGGEPAV</sequence>
<gene>
    <name evidence="11" type="ORF">CPT_ProddE_023</name>
</gene>
<dbReference type="InterPro" id="IPR020991">
    <property type="entry name" value="Connector_podovirus"/>
</dbReference>
<keyword evidence="4" id="KW-1162">Viral penetration into host cytoplasm</keyword>
<organism evidence="11 12">
    <name type="scientific">Desulfovibrio phage ProddE</name>
    <dbReference type="NCBI Taxonomy" id="2866661"/>
    <lineage>
        <taxon>Viruses</taxon>
        <taxon>Duplodnaviria</taxon>
        <taxon>Heunggongvirae</taxon>
        <taxon>Uroviricota</taxon>
        <taxon>Caudoviricetes</taxon>
        <taxon>Autographivirales</taxon>
        <taxon>Autographivirales incertae sedis</taxon>
        <taxon>Proddevirus</taxon>
        <taxon>Proddevirus proddE</taxon>
    </lineage>
</organism>
<keyword evidence="7" id="KW-0118">Viral capsid assembly</keyword>
<evidence type="ECO:0000256" key="4">
    <source>
        <dbReference type="ARBA" id="ARBA00022595"/>
    </source>
</evidence>
<reference evidence="11" key="1">
    <citation type="submission" date="2021-07" db="EMBL/GenBank/DDBJ databases">
        <title>A sheep in wolf's clothing: the temperate origins of bacteriophage T7.</title>
        <authorList>
            <person name="Boeckman J.X."/>
            <person name="Korn A."/>
            <person name="Yao G."/>
            <person name="Ravindran A."/>
            <person name="Gonzalez C."/>
            <person name="Gill J."/>
        </authorList>
    </citation>
    <scope>NUCLEOTIDE SEQUENCE</scope>
</reference>
<comment type="function">
    <text evidence="1">Forms the portal vertex of the capsid. This portal plays critical roles in head assembly, genome packaging, neck/tail attachment, and genome ejection. The portal protein multimerizes as a single ring-shaped homododecamer arranged around a central channel.</text>
</comment>
<keyword evidence="6" id="KW-0946">Virion</keyword>
<dbReference type="GO" id="GO:0044423">
    <property type="term" value="C:virion component"/>
    <property type="evidence" value="ECO:0007669"/>
    <property type="project" value="UniProtKB-KW"/>
</dbReference>